<dbReference type="RefSeq" id="WP_346050625.1">
    <property type="nucleotide sequence ID" value="NZ_JAYGII010000005.1"/>
</dbReference>
<protein>
    <submittedName>
        <fullName evidence="1">Uncharacterized protein</fullName>
    </submittedName>
</protein>
<dbReference type="EMBL" id="JAYGII010000005">
    <property type="protein sequence ID" value="MEA5444999.1"/>
    <property type="molecule type" value="Genomic_DNA"/>
</dbReference>
<accession>A0AAP6JHK7</accession>
<dbReference type="AlphaFoldDB" id="A0AAP6JHK7"/>
<keyword evidence="2" id="KW-1185">Reference proteome</keyword>
<gene>
    <name evidence="1" type="ORF">VCB98_04100</name>
</gene>
<dbReference type="Proteomes" id="UP001302316">
    <property type="component" value="Unassembled WGS sequence"/>
</dbReference>
<evidence type="ECO:0000313" key="2">
    <source>
        <dbReference type="Proteomes" id="UP001302316"/>
    </source>
</evidence>
<evidence type="ECO:0000313" key="1">
    <source>
        <dbReference type="EMBL" id="MEA5444999.1"/>
    </source>
</evidence>
<organism evidence="1 2">
    <name type="scientific">Natronospira elongata</name>
    <dbReference type="NCBI Taxonomy" id="3110268"/>
    <lineage>
        <taxon>Bacteria</taxon>
        <taxon>Pseudomonadati</taxon>
        <taxon>Pseudomonadota</taxon>
        <taxon>Gammaproteobacteria</taxon>
        <taxon>Natronospirales</taxon>
        <taxon>Natronospiraceae</taxon>
        <taxon>Natronospira</taxon>
    </lineage>
</organism>
<comment type="caution">
    <text evidence="1">The sequence shown here is derived from an EMBL/GenBank/DDBJ whole genome shotgun (WGS) entry which is preliminary data.</text>
</comment>
<name>A0AAP6JHK7_9GAMM</name>
<reference evidence="1 2" key="1">
    <citation type="submission" date="2023-12" db="EMBL/GenBank/DDBJ databases">
        <title>Whole-genome sequencing of halo(alkali)philic microorganisms from hypersaline lakes.</title>
        <authorList>
            <person name="Sorokin D.Y."/>
            <person name="Merkel A.Y."/>
            <person name="Messina E."/>
            <person name="Yakimov M."/>
        </authorList>
    </citation>
    <scope>NUCLEOTIDE SEQUENCE [LARGE SCALE GENOMIC DNA]</scope>
    <source>
        <strain evidence="1 2">AB-CW1</strain>
    </source>
</reference>
<sequence length="236" mass="27052">MRMVLLLLIGFICLPLVASGEGWQSGLWFTELDEERQLEIDQWLMGRGYKAPISKGPGAEEDFGEYGMMPLDRLSSVAADGDHRARYILGRRLVDPADEEVEDREAALEQGERHLQQSLVHGYSAATFHLSQLSLQQMFAPGRTPEGRSEHRIAMHGWLELGMLMNDPVTQAVSNIYSDNPMLGVDEQELEQARELAEEHYEAIRQERHVRELDVEDERPWFHDDIIADLQRLLQM</sequence>
<proteinExistence type="predicted"/>